<dbReference type="AlphaFoldDB" id="A0A3Q3QS13"/>
<evidence type="ECO:0000256" key="2">
    <source>
        <dbReference type="SAM" id="MobiDB-lite"/>
    </source>
</evidence>
<dbReference type="GO" id="GO:0005737">
    <property type="term" value="C:cytoplasm"/>
    <property type="evidence" value="ECO:0007669"/>
    <property type="project" value="TreeGrafter"/>
</dbReference>
<keyword evidence="1" id="KW-0343">GTPase activation</keyword>
<dbReference type="GO" id="GO:0051056">
    <property type="term" value="P:regulation of small GTPase mediated signal transduction"/>
    <property type="evidence" value="ECO:0007669"/>
    <property type="project" value="TreeGrafter"/>
</dbReference>
<evidence type="ECO:0000313" key="5">
    <source>
        <dbReference type="Proteomes" id="UP000261600"/>
    </source>
</evidence>
<dbReference type="GO" id="GO:0051497">
    <property type="term" value="P:negative regulation of stress fiber assembly"/>
    <property type="evidence" value="ECO:0007669"/>
    <property type="project" value="TreeGrafter"/>
</dbReference>
<dbReference type="GO" id="GO:0007165">
    <property type="term" value="P:signal transduction"/>
    <property type="evidence" value="ECO:0007669"/>
    <property type="project" value="InterPro"/>
</dbReference>
<sequence length="486" mass="55054">MLSSPPATSSSSSLASHRVTSDPRHVTMETYWREVQSIEEEKEGEEEDEEKSMDEVELEEVWLTEAGLSSLVTGLSEEEAPLPPAEALLSTLTRQQVATVKKRLDNYNETLRKRNRQPIRDVRDIFTQTCMSVCARVQFLPVAPSHGLTWADDLSLCDLARLSFFAHIELSTFLLALGIQTKHTRLLCRRTQVGGVFGVPLNSLLENDSKKFPGVKVPVIFQKLLCILEQTGLHTEGILRVPGSAARLKYLRRELDRCVGGFDWSAVQQVDAAGLLKLFIRELPIPLLTHTHLSTYRISSVVHQVQALQLLTLLLPEAHRETLRALLVFLRKVVSHQDQNRMSLWNVSIVMAPNLFTWRHRGNKRSVTRQREEMEEAVGGAHLIQLMITHQDLLWTVSLRTHIPRPETGTQETGLIRVHAPLHPKVSMAIQLDGQMRAKDVTSRFESVSLTMSLPARLSGERRLHPDCVLLDTYRVNPRCDWLVKP</sequence>
<dbReference type="PANTHER" id="PTHR14963">
    <property type="entry name" value="RHO GTPASE ACTIVATING PROTEIN 18,19-RELATED"/>
    <property type="match status" value="1"/>
</dbReference>
<dbReference type="GO" id="GO:0030833">
    <property type="term" value="P:regulation of actin filament polymerization"/>
    <property type="evidence" value="ECO:0007669"/>
    <property type="project" value="TreeGrafter"/>
</dbReference>
<dbReference type="InterPro" id="IPR000198">
    <property type="entry name" value="RhoGAP_dom"/>
</dbReference>
<name>A0A3Q3QS13_MONAL</name>
<evidence type="ECO:0000259" key="3">
    <source>
        <dbReference type="PROSITE" id="PS50238"/>
    </source>
</evidence>
<reference evidence="4" key="1">
    <citation type="submission" date="2025-08" db="UniProtKB">
        <authorList>
            <consortium name="Ensembl"/>
        </authorList>
    </citation>
    <scope>IDENTIFICATION</scope>
</reference>
<dbReference type="InterPro" id="IPR008936">
    <property type="entry name" value="Rho_GTPase_activation_prot"/>
</dbReference>
<evidence type="ECO:0000313" key="4">
    <source>
        <dbReference type="Ensembl" id="ENSMALP00000018801.1"/>
    </source>
</evidence>
<dbReference type="Proteomes" id="UP000261600">
    <property type="component" value="Unplaced"/>
</dbReference>
<accession>A0A3Q3QS13</accession>
<dbReference type="Ensembl" id="ENSMALT00000019173.1">
    <property type="protein sequence ID" value="ENSMALP00000018801.1"/>
    <property type="gene ID" value="ENSMALG00000013005.1"/>
</dbReference>
<dbReference type="GO" id="GO:0005096">
    <property type="term" value="F:GTPase activator activity"/>
    <property type="evidence" value="ECO:0007669"/>
    <property type="project" value="UniProtKB-KW"/>
</dbReference>
<feature type="region of interest" description="Disordered" evidence="2">
    <location>
        <begin position="1"/>
        <end position="55"/>
    </location>
</feature>
<dbReference type="Pfam" id="PF00620">
    <property type="entry name" value="RhoGAP"/>
    <property type="match status" value="1"/>
</dbReference>
<evidence type="ECO:0000256" key="1">
    <source>
        <dbReference type="ARBA" id="ARBA00022468"/>
    </source>
</evidence>
<protein>
    <recommendedName>
        <fullName evidence="3">Rho-GAP domain-containing protein</fullName>
    </recommendedName>
</protein>
<dbReference type="PROSITE" id="PS50238">
    <property type="entry name" value="RHOGAP"/>
    <property type="match status" value="1"/>
</dbReference>
<keyword evidence="5" id="KW-1185">Reference proteome</keyword>
<reference evidence="4" key="2">
    <citation type="submission" date="2025-09" db="UniProtKB">
        <authorList>
            <consortium name="Ensembl"/>
        </authorList>
    </citation>
    <scope>IDENTIFICATION</scope>
</reference>
<feature type="compositionally biased region" description="Acidic residues" evidence="2">
    <location>
        <begin position="37"/>
        <end position="55"/>
    </location>
</feature>
<organism evidence="4 5">
    <name type="scientific">Monopterus albus</name>
    <name type="common">Swamp eel</name>
    <dbReference type="NCBI Taxonomy" id="43700"/>
    <lineage>
        <taxon>Eukaryota</taxon>
        <taxon>Metazoa</taxon>
        <taxon>Chordata</taxon>
        <taxon>Craniata</taxon>
        <taxon>Vertebrata</taxon>
        <taxon>Euteleostomi</taxon>
        <taxon>Actinopterygii</taxon>
        <taxon>Neopterygii</taxon>
        <taxon>Teleostei</taxon>
        <taxon>Neoteleostei</taxon>
        <taxon>Acanthomorphata</taxon>
        <taxon>Anabantaria</taxon>
        <taxon>Synbranchiformes</taxon>
        <taxon>Synbranchidae</taxon>
        <taxon>Monopterus</taxon>
    </lineage>
</organism>
<feature type="compositionally biased region" description="Low complexity" evidence="2">
    <location>
        <begin position="1"/>
        <end position="16"/>
    </location>
</feature>
<dbReference type="Gene3D" id="1.10.555.10">
    <property type="entry name" value="Rho GTPase activation protein"/>
    <property type="match status" value="1"/>
</dbReference>
<dbReference type="PANTHER" id="PTHR14963:SF5">
    <property type="entry name" value="RHO GTPASE-ACTIVATING PROTEIN 28"/>
    <property type="match status" value="1"/>
</dbReference>
<proteinExistence type="predicted"/>
<dbReference type="SUPFAM" id="SSF48350">
    <property type="entry name" value="GTPase activation domain, GAP"/>
    <property type="match status" value="1"/>
</dbReference>
<dbReference type="FunFam" id="1.10.555.10:FF:000118">
    <property type="entry name" value="Rho GTPase activating protein 28"/>
    <property type="match status" value="1"/>
</dbReference>
<dbReference type="SMART" id="SM00324">
    <property type="entry name" value="RhoGAP"/>
    <property type="match status" value="1"/>
</dbReference>
<feature type="domain" description="Rho-GAP" evidence="3">
    <location>
        <begin position="199"/>
        <end position="395"/>
    </location>
</feature>